<proteinExistence type="predicted"/>
<protein>
    <submittedName>
        <fullName evidence="1">Uncharacterized protein</fullName>
    </submittedName>
</protein>
<sequence length="78" mass="9087">MPWEHIDRWLGAGHLFSAGQRVNVSVDYIRQCLTVTSEDDYAAKAREREAFAIERKVANDELRKVWRAQLQTSRRGRA</sequence>
<dbReference type="EMBL" id="JABBFZ010000047">
    <property type="protein sequence ID" value="NML35510.1"/>
    <property type="molecule type" value="Genomic_DNA"/>
</dbReference>
<dbReference type="AlphaFoldDB" id="A0A7Y0FGY6"/>
<dbReference type="Proteomes" id="UP000583127">
    <property type="component" value="Unassembled WGS sequence"/>
</dbReference>
<name>A0A7Y0FGY6_9BURK</name>
<accession>A0A7Y0FGY6</accession>
<reference evidence="1 2" key="1">
    <citation type="submission" date="2020-04" db="EMBL/GenBank/DDBJ databases">
        <title>Paraburkholderia sp. G-4-1-8 isolated from soil.</title>
        <authorList>
            <person name="Dahal R.H."/>
        </authorList>
    </citation>
    <scope>NUCLEOTIDE SEQUENCE [LARGE SCALE GENOMIC DNA]</scope>
    <source>
        <strain evidence="1 2">G-4-1-8</strain>
    </source>
</reference>
<comment type="caution">
    <text evidence="1">The sequence shown here is derived from an EMBL/GenBank/DDBJ whole genome shotgun (WGS) entry which is preliminary data.</text>
</comment>
<evidence type="ECO:0000313" key="1">
    <source>
        <dbReference type="EMBL" id="NML35510.1"/>
    </source>
</evidence>
<dbReference type="RefSeq" id="WP_169501686.1">
    <property type="nucleotide sequence ID" value="NZ_JABBFZ010000047.1"/>
</dbReference>
<keyword evidence="2" id="KW-1185">Reference proteome</keyword>
<gene>
    <name evidence="1" type="ORF">HHL14_32460</name>
</gene>
<evidence type="ECO:0000313" key="2">
    <source>
        <dbReference type="Proteomes" id="UP000583127"/>
    </source>
</evidence>
<organism evidence="1 2">
    <name type="scientific">Paraburkholderia antibiotica</name>
    <dbReference type="NCBI Taxonomy" id="2728839"/>
    <lineage>
        <taxon>Bacteria</taxon>
        <taxon>Pseudomonadati</taxon>
        <taxon>Pseudomonadota</taxon>
        <taxon>Betaproteobacteria</taxon>
        <taxon>Burkholderiales</taxon>
        <taxon>Burkholderiaceae</taxon>
        <taxon>Paraburkholderia</taxon>
    </lineage>
</organism>